<feature type="compositionally biased region" description="Gly residues" evidence="1">
    <location>
        <begin position="212"/>
        <end position="222"/>
    </location>
</feature>
<dbReference type="GO" id="GO:0042800">
    <property type="term" value="F:histone H3K4 methyltransferase activity"/>
    <property type="evidence" value="ECO:0007669"/>
    <property type="project" value="TreeGrafter"/>
</dbReference>
<organism evidence="3 4">
    <name type="scientific">Panthera pardus</name>
    <name type="common">Leopard</name>
    <name type="synonym">Felis pardus</name>
    <dbReference type="NCBI Taxonomy" id="9691"/>
    <lineage>
        <taxon>Eukaryota</taxon>
        <taxon>Metazoa</taxon>
        <taxon>Chordata</taxon>
        <taxon>Craniata</taxon>
        <taxon>Vertebrata</taxon>
        <taxon>Euteleostomi</taxon>
        <taxon>Mammalia</taxon>
        <taxon>Eutheria</taxon>
        <taxon>Laurasiatheria</taxon>
        <taxon>Carnivora</taxon>
        <taxon>Feliformia</taxon>
        <taxon>Felidae</taxon>
        <taxon>Pantherinae</taxon>
        <taxon>Panthera</taxon>
    </lineage>
</organism>
<dbReference type="GO" id="GO:0003690">
    <property type="term" value="F:double-stranded DNA binding"/>
    <property type="evidence" value="ECO:0007669"/>
    <property type="project" value="TreeGrafter"/>
</dbReference>
<evidence type="ECO:0000313" key="3">
    <source>
        <dbReference type="Proteomes" id="UP001165780"/>
    </source>
</evidence>
<dbReference type="InterPro" id="IPR036388">
    <property type="entry name" value="WH-like_DNA-bd_sf"/>
</dbReference>
<feature type="region of interest" description="Disordered" evidence="1">
    <location>
        <begin position="174"/>
        <end position="194"/>
    </location>
</feature>
<reference evidence="4" key="1">
    <citation type="submission" date="2025-08" db="UniProtKB">
        <authorList>
            <consortium name="RefSeq"/>
        </authorList>
    </citation>
    <scope>IDENTIFICATION</scope>
    <source>
        <tissue evidence="4">Whole blood</tissue>
    </source>
</reference>
<gene>
    <name evidence="4" type="primary">LOC109270631</name>
</gene>
<dbReference type="GO" id="GO:0044547">
    <property type="term" value="F:DNA topoisomerase binding"/>
    <property type="evidence" value="ECO:0007669"/>
    <property type="project" value="TreeGrafter"/>
</dbReference>
<accession>A0A9V1FX29</accession>
<dbReference type="GO" id="GO:0015074">
    <property type="term" value="P:DNA integration"/>
    <property type="evidence" value="ECO:0007669"/>
    <property type="project" value="TreeGrafter"/>
</dbReference>
<dbReference type="AlphaFoldDB" id="A0A9V1FX29"/>
<feature type="domain" description="Mos1 transposase HTH" evidence="2">
    <location>
        <begin position="284"/>
        <end position="331"/>
    </location>
</feature>
<evidence type="ECO:0000256" key="1">
    <source>
        <dbReference type="SAM" id="MobiDB-lite"/>
    </source>
</evidence>
<dbReference type="Gene3D" id="1.10.10.1450">
    <property type="match status" value="1"/>
</dbReference>
<feature type="region of interest" description="Disordered" evidence="1">
    <location>
        <begin position="412"/>
        <end position="435"/>
    </location>
</feature>
<proteinExistence type="predicted"/>
<dbReference type="GO" id="GO:0003697">
    <property type="term" value="F:single-stranded DNA binding"/>
    <property type="evidence" value="ECO:0007669"/>
    <property type="project" value="TreeGrafter"/>
</dbReference>
<dbReference type="PANTHER" id="PTHR46060:SF2">
    <property type="entry name" value="HISTONE-LYSINE N-METHYLTRANSFERASE SETMAR"/>
    <property type="match status" value="1"/>
</dbReference>
<feature type="compositionally biased region" description="Basic residues" evidence="1">
    <location>
        <begin position="128"/>
        <end position="140"/>
    </location>
</feature>
<feature type="region of interest" description="Disordered" evidence="1">
    <location>
        <begin position="205"/>
        <end position="224"/>
    </location>
</feature>
<name>A0A9V1FX29_PANPR</name>
<dbReference type="RefSeq" id="XP_019310830.2">
    <property type="nucleotide sequence ID" value="XM_019455285.2"/>
</dbReference>
<dbReference type="GO" id="GO:0046975">
    <property type="term" value="F:histone H3K36 methyltransferase activity"/>
    <property type="evidence" value="ECO:0007669"/>
    <property type="project" value="TreeGrafter"/>
</dbReference>
<dbReference type="GO" id="GO:0000729">
    <property type="term" value="P:DNA double-strand break processing"/>
    <property type="evidence" value="ECO:0007669"/>
    <property type="project" value="TreeGrafter"/>
</dbReference>
<dbReference type="InterPro" id="IPR052709">
    <property type="entry name" value="Transposase-MT_Hybrid"/>
</dbReference>
<feature type="region of interest" description="Disordered" evidence="1">
    <location>
        <begin position="128"/>
        <end position="152"/>
    </location>
</feature>
<feature type="region of interest" description="Disordered" evidence="1">
    <location>
        <begin position="454"/>
        <end position="514"/>
    </location>
</feature>
<dbReference type="GO" id="GO:0031297">
    <property type="term" value="P:replication fork processing"/>
    <property type="evidence" value="ECO:0007669"/>
    <property type="project" value="TreeGrafter"/>
</dbReference>
<dbReference type="Gene3D" id="1.10.10.10">
    <property type="entry name" value="Winged helix-like DNA-binding domain superfamily/Winged helix DNA-binding domain"/>
    <property type="match status" value="1"/>
</dbReference>
<dbReference type="GO" id="GO:0035861">
    <property type="term" value="C:site of double-strand break"/>
    <property type="evidence" value="ECO:0007669"/>
    <property type="project" value="TreeGrafter"/>
</dbReference>
<dbReference type="KEGG" id="ppad:109270631"/>
<dbReference type="PANTHER" id="PTHR46060">
    <property type="entry name" value="MARINER MOS1 TRANSPOSASE-LIKE PROTEIN"/>
    <property type="match status" value="1"/>
</dbReference>
<sequence length="514" mass="56933">MGTFVLKARYKVLKSEKNEECNRRVHGRLGFKWEKEGNHGCARTSPLDSWTPIKGEYHKGYSHLLALSKSGFFEGKTLRALFLPPPSRKFSFLPGERACPAPRPALSVHSLVDPEACYCRVPPKPRPHAFRRTRRRRGHCGARPSRPSPLLRIGTRSKAGAVRLGVHSAVPRSLRERPATAAGAHRAQLPRHAASARVRARTRARTCPSLGLGSGDPPGGGWAAEVRGEEPELWRCCRSRRRRRHCRRPREEHVCNSSQESEDGHQIVPRVRPTEVDCTISLKDLRILFLYEFKLGHSAATASRNINSVFGEGSVSERTIRWWFEKFRSGDLSLKNEPRGRPKSVLNEDQLRAMVEANPKMAIRGLAADLGVSATTISRHLAAIGKVKKLDKWHHDPPYLCIRWPIPTPVTAEPRPSHAPTHSAGPGEGVGHCGPSRPSLLVRIWTRSNTGAVSVGASLAGPRSRRQRPAAAAGARHRPPSPGTQAPCEFAHARAHPPNPWSGQQGPAWRRQGR</sequence>
<dbReference type="GO" id="GO:0000793">
    <property type="term" value="C:condensed chromosome"/>
    <property type="evidence" value="ECO:0007669"/>
    <property type="project" value="TreeGrafter"/>
</dbReference>
<dbReference type="Proteomes" id="UP001165780">
    <property type="component" value="Unplaced"/>
</dbReference>
<dbReference type="Pfam" id="PF17906">
    <property type="entry name" value="HTH_48"/>
    <property type="match status" value="1"/>
</dbReference>
<dbReference type="InterPro" id="IPR041426">
    <property type="entry name" value="Mos1_HTH"/>
</dbReference>
<dbReference type="GO" id="GO:0006303">
    <property type="term" value="P:double-strand break repair via nonhomologous end joining"/>
    <property type="evidence" value="ECO:0007669"/>
    <property type="project" value="TreeGrafter"/>
</dbReference>
<keyword evidence="3" id="KW-1185">Reference proteome</keyword>
<dbReference type="GeneID" id="109270631"/>
<dbReference type="GO" id="GO:0005634">
    <property type="term" value="C:nucleus"/>
    <property type="evidence" value="ECO:0007669"/>
    <property type="project" value="TreeGrafter"/>
</dbReference>
<dbReference type="GO" id="GO:0000014">
    <property type="term" value="F:single-stranded DNA endodeoxyribonuclease activity"/>
    <property type="evidence" value="ECO:0007669"/>
    <property type="project" value="TreeGrafter"/>
</dbReference>
<protein>
    <submittedName>
        <fullName evidence="4">Uncharacterized protein LOC109270631</fullName>
    </submittedName>
</protein>
<evidence type="ECO:0000259" key="2">
    <source>
        <dbReference type="Pfam" id="PF17906"/>
    </source>
</evidence>
<evidence type="ECO:0000313" key="4">
    <source>
        <dbReference type="RefSeq" id="XP_019310830.2"/>
    </source>
</evidence>
<dbReference type="GO" id="GO:0044774">
    <property type="term" value="P:mitotic DNA integrity checkpoint signaling"/>
    <property type="evidence" value="ECO:0007669"/>
    <property type="project" value="TreeGrafter"/>
</dbReference>